<dbReference type="Proteomes" id="UP000663193">
    <property type="component" value="Chromosome 2"/>
</dbReference>
<keyword evidence="2" id="KW-1133">Transmembrane helix</keyword>
<protein>
    <submittedName>
        <fullName evidence="3">Uncharacterized protein</fullName>
    </submittedName>
</protein>
<feature type="region of interest" description="Disordered" evidence="1">
    <location>
        <begin position="94"/>
        <end position="203"/>
    </location>
</feature>
<reference evidence="4" key="1">
    <citation type="journal article" date="2021" name="BMC Genomics">
        <title>Chromosome-level genome assembly and manually-curated proteome of model necrotroph Parastagonospora nodorum Sn15 reveals a genome-wide trove of candidate effector homologs, and redundancy of virulence-related functions within an accessory chromosome.</title>
        <authorList>
            <person name="Bertazzoni S."/>
            <person name="Jones D.A.B."/>
            <person name="Phan H.T."/>
            <person name="Tan K.-C."/>
            <person name="Hane J.K."/>
        </authorList>
    </citation>
    <scope>NUCLEOTIDE SEQUENCE [LARGE SCALE GENOMIC DNA]</scope>
    <source>
        <strain evidence="4">SN15 / ATCC MYA-4574 / FGSC 10173)</strain>
    </source>
</reference>
<dbReference type="VEuPathDB" id="FungiDB:JI435_079380"/>
<dbReference type="AlphaFoldDB" id="A0A7U2HWK3"/>
<keyword evidence="2" id="KW-0812">Transmembrane</keyword>
<proteinExistence type="predicted"/>
<organism evidence="3 4">
    <name type="scientific">Phaeosphaeria nodorum (strain SN15 / ATCC MYA-4574 / FGSC 10173)</name>
    <name type="common">Glume blotch fungus</name>
    <name type="synonym">Parastagonospora nodorum</name>
    <dbReference type="NCBI Taxonomy" id="321614"/>
    <lineage>
        <taxon>Eukaryota</taxon>
        <taxon>Fungi</taxon>
        <taxon>Dikarya</taxon>
        <taxon>Ascomycota</taxon>
        <taxon>Pezizomycotina</taxon>
        <taxon>Dothideomycetes</taxon>
        <taxon>Pleosporomycetidae</taxon>
        <taxon>Pleosporales</taxon>
        <taxon>Pleosporineae</taxon>
        <taxon>Phaeosphaeriaceae</taxon>
        <taxon>Parastagonospora</taxon>
    </lineage>
</organism>
<sequence>MYGSFLLFLLDPTFWSRLGFLISYIATSLIAVEVFRLICTDANKRDVEKFLESYSKQRARTVSPPRRKNVQLEREISVNIDELESVVMEAPKMDRPVERSVRAAVSPDSDKIERRKRATSSASRAHAERTASPTPVRKLRKRSDTLTSTGSSESKRVSRRHREASPASEVAESRHGSPRPRSREDREKRSSGLGLGKLIRGKV</sequence>
<name>A0A7U2HWK3_PHANO</name>
<evidence type="ECO:0000313" key="3">
    <source>
        <dbReference type="EMBL" id="QRC93014.1"/>
    </source>
</evidence>
<evidence type="ECO:0000313" key="4">
    <source>
        <dbReference type="Proteomes" id="UP000663193"/>
    </source>
</evidence>
<accession>A0A7U2HWK3</accession>
<evidence type="ECO:0000256" key="1">
    <source>
        <dbReference type="SAM" id="MobiDB-lite"/>
    </source>
</evidence>
<dbReference type="OrthoDB" id="3782026at2759"/>
<feature type="compositionally biased region" description="Basic and acidic residues" evidence="1">
    <location>
        <begin position="171"/>
        <end position="190"/>
    </location>
</feature>
<feature type="transmembrane region" description="Helical" evidence="2">
    <location>
        <begin position="20"/>
        <end position="39"/>
    </location>
</feature>
<keyword evidence="4" id="KW-1185">Reference proteome</keyword>
<keyword evidence="2" id="KW-0472">Membrane</keyword>
<dbReference type="EMBL" id="CP069024">
    <property type="protein sequence ID" value="QRC93014.1"/>
    <property type="molecule type" value="Genomic_DNA"/>
</dbReference>
<evidence type="ECO:0000256" key="2">
    <source>
        <dbReference type="SAM" id="Phobius"/>
    </source>
</evidence>
<gene>
    <name evidence="3" type="ORF">JI435_079380</name>
</gene>